<dbReference type="OrthoDB" id="100006at2759"/>
<dbReference type="AlphaFoldDB" id="A0A6P8B5V5"/>
<name>A0A6P8B5V5_PYRGI</name>
<feature type="compositionally biased region" description="Polar residues" evidence="5">
    <location>
        <begin position="351"/>
        <end position="363"/>
    </location>
</feature>
<sequence length="625" mass="68703">MAGFQKWADVATMKGELNYQPPPPALSSPSPKILPTLETKSDDTVTLPLGALQGLTIVSSVSLVSFFACVGLLIYLSWKLISWNLRPFPPNTPNQQYPPIPEHRSQTTLEYGGRNLPAEHLCPQMDRYDDEAGDAVERSPKGVRLFIERLRREPPNQFLILIYNLLLADIQQSLAFILSIHWVTQGTVDGQGSICWAQGWFLTIGDLGSSLMITVIALHTYLGVVKNYRPTTWVFYSVLVGLWLFNYAFAMAGFFMTWRTDTPLFAPVGAWCGLNPDRPAIRLYLHYLWTSLSILVITVVYIYIYIYLRRSKVRSSNGHHYPYGPYHRMQPRPKTPSPAKQRSRNIPAILSNPSIIHPPSQNTPDDDGTTVATNPTTNVLKAPAAAAAAGSNSRHPAFLLYALIYILCTAPLSICRVAGRASADVPLGYLCFAGVMLGSAGFLDTLLYATTRRSIIFSGEKPPTQDTGINTFAFVRTPPGRKFGNVVFVRGGEADEEMGLGGADGNGVGNGSSNNNSNSSSSNDTLQGQRRVEVSETKQKATSGGVSGILHMMSPDRREQRRKKKDNHHLRVSGMETTGLRIQCETVMSVSVEMDPDMMNRSQASLTSEFSAADTACGQARTPHP</sequence>
<keyword evidence="4 6" id="KW-0472">Membrane</keyword>
<evidence type="ECO:0000256" key="4">
    <source>
        <dbReference type="ARBA" id="ARBA00023136"/>
    </source>
</evidence>
<dbReference type="GeneID" id="41961389"/>
<keyword evidence="7" id="KW-1185">Reference proteome</keyword>
<dbReference type="InterPro" id="IPR000276">
    <property type="entry name" value="GPCR_Rhodpsn"/>
</dbReference>
<feature type="transmembrane region" description="Helical" evidence="6">
    <location>
        <begin position="398"/>
        <end position="419"/>
    </location>
</feature>
<evidence type="ECO:0000256" key="5">
    <source>
        <dbReference type="SAM" id="MobiDB-lite"/>
    </source>
</evidence>
<feature type="compositionally biased region" description="Low complexity" evidence="5">
    <location>
        <begin position="511"/>
        <end position="523"/>
    </location>
</feature>
<keyword evidence="2 6" id="KW-0812">Transmembrane</keyword>
<feature type="transmembrane region" description="Helical" evidence="6">
    <location>
        <begin position="158"/>
        <end position="180"/>
    </location>
</feature>
<comment type="subcellular location">
    <subcellularLocation>
        <location evidence="1">Membrane</location>
        <topology evidence="1">Multi-pass membrane protein</topology>
    </subcellularLocation>
</comment>
<evidence type="ECO:0000256" key="3">
    <source>
        <dbReference type="ARBA" id="ARBA00022989"/>
    </source>
</evidence>
<dbReference type="CDD" id="cd00637">
    <property type="entry name" value="7tm_classA_rhodopsin-like"/>
    <property type="match status" value="1"/>
</dbReference>
<protein>
    <submittedName>
        <fullName evidence="8">Uncharacterized protein</fullName>
    </submittedName>
</protein>
<dbReference type="KEGG" id="pgri:PgNI_06456"/>
<feature type="transmembrane region" description="Helical" evidence="6">
    <location>
        <begin position="425"/>
        <end position="449"/>
    </location>
</feature>
<dbReference type="Gene3D" id="1.20.1070.10">
    <property type="entry name" value="Rhodopsin 7-helix transmembrane proteins"/>
    <property type="match status" value="1"/>
</dbReference>
<evidence type="ECO:0000256" key="1">
    <source>
        <dbReference type="ARBA" id="ARBA00004141"/>
    </source>
</evidence>
<dbReference type="PANTHER" id="PTHR23112:SF37">
    <property type="entry name" value="G PROTEIN-COUPLED RECEPTOR GPR1"/>
    <property type="match status" value="1"/>
</dbReference>
<dbReference type="Proteomes" id="UP000515153">
    <property type="component" value="Chromosome I"/>
</dbReference>
<feature type="region of interest" description="Disordered" evidence="5">
    <location>
        <begin position="498"/>
        <end position="571"/>
    </location>
</feature>
<evidence type="ECO:0000256" key="6">
    <source>
        <dbReference type="SAM" id="Phobius"/>
    </source>
</evidence>
<keyword evidence="3 6" id="KW-1133">Transmembrane helix</keyword>
<accession>A0A6P8B5V5</accession>
<reference evidence="7 8" key="1">
    <citation type="journal article" date="2019" name="Mol. Biol. Evol.">
        <title>Blast fungal genomes show frequent chromosomal changes, gene gains and losses, and effector gene turnover.</title>
        <authorList>
            <person name="Gomez Luciano L.B."/>
            <person name="Jason Tsai I."/>
            <person name="Chuma I."/>
            <person name="Tosa Y."/>
            <person name="Chen Y.H."/>
            <person name="Li J.Y."/>
            <person name="Li M.Y."/>
            <person name="Jade Lu M.Y."/>
            <person name="Nakayashiki H."/>
            <person name="Li W.H."/>
        </authorList>
    </citation>
    <scope>NUCLEOTIDE SEQUENCE [LARGE SCALE GENOMIC DNA]</scope>
    <source>
        <strain evidence="7 8">NI907</strain>
    </source>
</reference>
<feature type="transmembrane region" description="Helical" evidence="6">
    <location>
        <begin position="284"/>
        <end position="308"/>
    </location>
</feature>
<feature type="region of interest" description="Disordered" evidence="5">
    <location>
        <begin position="322"/>
        <end position="375"/>
    </location>
</feature>
<proteinExistence type="predicted"/>
<dbReference type="GO" id="GO:0007189">
    <property type="term" value="P:adenylate cyclase-activating G protein-coupled receptor signaling pathway"/>
    <property type="evidence" value="ECO:0007669"/>
    <property type="project" value="TreeGrafter"/>
</dbReference>
<feature type="compositionally biased region" description="Gly residues" evidence="5">
    <location>
        <begin position="499"/>
        <end position="510"/>
    </location>
</feature>
<dbReference type="GO" id="GO:0005886">
    <property type="term" value="C:plasma membrane"/>
    <property type="evidence" value="ECO:0007669"/>
    <property type="project" value="TreeGrafter"/>
</dbReference>
<feature type="transmembrane region" description="Helical" evidence="6">
    <location>
        <begin position="234"/>
        <end position="258"/>
    </location>
</feature>
<reference evidence="8" key="3">
    <citation type="submission" date="2025-08" db="UniProtKB">
        <authorList>
            <consortium name="RefSeq"/>
        </authorList>
    </citation>
    <scope>IDENTIFICATION</scope>
    <source>
        <strain evidence="8">NI907</strain>
    </source>
</reference>
<gene>
    <name evidence="8" type="ORF">PgNI_06456</name>
</gene>
<feature type="compositionally biased region" description="Basic and acidic residues" evidence="5">
    <location>
        <begin position="530"/>
        <end position="539"/>
    </location>
</feature>
<dbReference type="Pfam" id="PF00001">
    <property type="entry name" value="7tm_1"/>
    <property type="match status" value="1"/>
</dbReference>
<organism evidence="7 8">
    <name type="scientific">Pyricularia grisea</name>
    <name type="common">Crabgrass-specific blast fungus</name>
    <name type="synonym">Magnaporthe grisea</name>
    <dbReference type="NCBI Taxonomy" id="148305"/>
    <lineage>
        <taxon>Eukaryota</taxon>
        <taxon>Fungi</taxon>
        <taxon>Dikarya</taxon>
        <taxon>Ascomycota</taxon>
        <taxon>Pezizomycotina</taxon>
        <taxon>Sordariomycetes</taxon>
        <taxon>Sordariomycetidae</taxon>
        <taxon>Magnaporthales</taxon>
        <taxon>Pyriculariaceae</taxon>
        <taxon>Pyricularia</taxon>
    </lineage>
</organism>
<feature type="region of interest" description="Disordered" evidence="5">
    <location>
        <begin position="603"/>
        <end position="625"/>
    </location>
</feature>
<feature type="compositionally biased region" description="Basic residues" evidence="5">
    <location>
        <begin position="560"/>
        <end position="571"/>
    </location>
</feature>
<dbReference type="RefSeq" id="XP_030982572.1">
    <property type="nucleotide sequence ID" value="XM_031126480.1"/>
</dbReference>
<dbReference type="GO" id="GO:0004930">
    <property type="term" value="F:G protein-coupled receptor activity"/>
    <property type="evidence" value="ECO:0007669"/>
    <property type="project" value="InterPro"/>
</dbReference>
<evidence type="ECO:0000256" key="2">
    <source>
        <dbReference type="ARBA" id="ARBA00022692"/>
    </source>
</evidence>
<evidence type="ECO:0000313" key="7">
    <source>
        <dbReference type="Proteomes" id="UP000515153"/>
    </source>
</evidence>
<dbReference type="PANTHER" id="PTHR23112">
    <property type="entry name" value="G PROTEIN-COUPLED RECEPTOR 157-RELATED"/>
    <property type="match status" value="1"/>
</dbReference>
<evidence type="ECO:0000313" key="8">
    <source>
        <dbReference type="RefSeq" id="XP_030982572.1"/>
    </source>
</evidence>
<dbReference type="SUPFAM" id="SSF81321">
    <property type="entry name" value="Family A G protein-coupled receptor-like"/>
    <property type="match status" value="1"/>
</dbReference>
<reference evidence="8" key="2">
    <citation type="submission" date="2019-10" db="EMBL/GenBank/DDBJ databases">
        <authorList>
            <consortium name="NCBI Genome Project"/>
        </authorList>
    </citation>
    <scope>NUCLEOTIDE SEQUENCE</scope>
    <source>
        <strain evidence="8">NI907</strain>
    </source>
</reference>
<feature type="transmembrane region" description="Helical" evidence="6">
    <location>
        <begin position="51"/>
        <end position="76"/>
    </location>
</feature>
<feature type="transmembrane region" description="Helical" evidence="6">
    <location>
        <begin position="200"/>
        <end position="222"/>
    </location>
</feature>